<dbReference type="RefSeq" id="WP_142000672.1">
    <property type="nucleotide sequence ID" value="NZ_VFML01000001.1"/>
</dbReference>
<name>A0A542DPR6_AMYCI</name>
<dbReference type="Pfam" id="PF05014">
    <property type="entry name" value="Nuc_deoxyrib_tr"/>
    <property type="match status" value="1"/>
</dbReference>
<evidence type="ECO:0000313" key="1">
    <source>
        <dbReference type="EMBL" id="TQJ05091.1"/>
    </source>
</evidence>
<dbReference type="Gene3D" id="3.40.50.450">
    <property type="match status" value="1"/>
</dbReference>
<gene>
    <name evidence="1" type="ORF">FB471_4914</name>
</gene>
<dbReference type="InterPro" id="IPR007710">
    <property type="entry name" value="Nucleoside_deoxyribTrfase"/>
</dbReference>
<keyword evidence="1" id="KW-0808">Transferase</keyword>
<dbReference type="EMBL" id="VFML01000001">
    <property type="protein sequence ID" value="TQJ05091.1"/>
    <property type="molecule type" value="Genomic_DNA"/>
</dbReference>
<accession>A0A542DPR6</accession>
<dbReference type="AlphaFoldDB" id="A0A542DPR6"/>
<keyword evidence="2" id="KW-1185">Reference proteome</keyword>
<reference evidence="1 2" key="1">
    <citation type="submission" date="2019-06" db="EMBL/GenBank/DDBJ databases">
        <title>Sequencing the genomes of 1000 actinobacteria strains.</title>
        <authorList>
            <person name="Klenk H.-P."/>
        </authorList>
    </citation>
    <scope>NUCLEOTIDE SEQUENCE [LARGE SCALE GENOMIC DNA]</scope>
    <source>
        <strain evidence="1 2">DSM 45679</strain>
    </source>
</reference>
<dbReference type="SUPFAM" id="SSF52309">
    <property type="entry name" value="N-(deoxy)ribosyltransferase-like"/>
    <property type="match status" value="1"/>
</dbReference>
<evidence type="ECO:0000313" key="2">
    <source>
        <dbReference type="Proteomes" id="UP000320876"/>
    </source>
</evidence>
<organism evidence="1 2">
    <name type="scientific">Amycolatopsis cihanbeyliensis</name>
    <dbReference type="NCBI Taxonomy" id="1128664"/>
    <lineage>
        <taxon>Bacteria</taxon>
        <taxon>Bacillati</taxon>
        <taxon>Actinomycetota</taxon>
        <taxon>Actinomycetes</taxon>
        <taxon>Pseudonocardiales</taxon>
        <taxon>Pseudonocardiaceae</taxon>
        <taxon>Amycolatopsis</taxon>
    </lineage>
</organism>
<dbReference type="GO" id="GO:0016740">
    <property type="term" value="F:transferase activity"/>
    <property type="evidence" value="ECO:0007669"/>
    <property type="project" value="UniProtKB-KW"/>
</dbReference>
<dbReference type="Proteomes" id="UP000320876">
    <property type="component" value="Unassembled WGS sequence"/>
</dbReference>
<protein>
    <submittedName>
        <fullName evidence="1">Nucleoside 2-deoxyribosyltransferase-like protein</fullName>
    </submittedName>
</protein>
<sequence>MLTAYIAAPLFCEAEKTFNLAVDAALRAADIDTYLPQRDGGEGVAMVAAGADPVQVRQHLFTADVNAVRRCDLLVMLLDGRVPDEGACVELGLAYAWGKPCFGLQTDTRRFVGQSNNLMIDSILTVTTSTLDELVAEINQYFLVLPTVVA</sequence>
<dbReference type="OrthoDB" id="397706at2"/>
<proteinExistence type="predicted"/>
<comment type="caution">
    <text evidence="1">The sequence shown here is derived from an EMBL/GenBank/DDBJ whole genome shotgun (WGS) entry which is preliminary data.</text>
</comment>